<dbReference type="Gene3D" id="3.40.225.10">
    <property type="entry name" value="Class II aldolase/adducin N-terminal domain"/>
    <property type="match status" value="1"/>
</dbReference>
<dbReference type="AlphaFoldDB" id="A0A2A7A6Z2"/>
<dbReference type="PANTHER" id="PTHR22789">
    <property type="entry name" value="FUCULOSE PHOSPHATE ALDOLASE"/>
    <property type="match status" value="1"/>
</dbReference>
<dbReference type="NCBIfam" id="NF002963">
    <property type="entry name" value="PRK03634.1"/>
    <property type="match status" value="1"/>
</dbReference>
<dbReference type="Proteomes" id="UP000220157">
    <property type="component" value="Unassembled WGS sequence"/>
</dbReference>
<dbReference type="GO" id="GO:0019301">
    <property type="term" value="P:rhamnose catabolic process"/>
    <property type="evidence" value="ECO:0007669"/>
    <property type="project" value="UniProtKB-UniRule"/>
</dbReference>
<dbReference type="GO" id="GO:0005829">
    <property type="term" value="C:cytosol"/>
    <property type="evidence" value="ECO:0007669"/>
    <property type="project" value="TreeGrafter"/>
</dbReference>
<comment type="subcellular location">
    <subcellularLocation>
        <location evidence="6">Cytoplasm</location>
    </subcellularLocation>
</comment>
<comment type="pathway">
    <text evidence="6">Carbohydrate degradation; L-rhamnose degradation; glycerone phosphate from L-rhamnose: step 3/3.</text>
</comment>
<reference evidence="8 9" key="1">
    <citation type="journal article" date="2017" name="Front. Microbiol.">
        <title>New Insights into the Diversity of the Genus Faecalibacterium.</title>
        <authorList>
            <person name="Benevides L."/>
            <person name="Burman S."/>
            <person name="Martin R."/>
            <person name="Robert V."/>
            <person name="Thomas M."/>
            <person name="Miquel S."/>
            <person name="Chain F."/>
            <person name="Sokol H."/>
            <person name="Bermudez-Humaran L.G."/>
            <person name="Morrison M."/>
            <person name="Langella P."/>
            <person name="Azevedo V.A."/>
            <person name="Chatel J.M."/>
            <person name="Soares S."/>
        </authorList>
    </citation>
    <scope>NUCLEOTIDE SEQUENCE [LARGE SCALE GENOMIC DNA]</scope>
    <source>
        <strain evidence="8 9">CNCM I 4573</strain>
    </source>
</reference>
<keyword evidence="2 6" id="KW-0479">Metal-binding</keyword>
<evidence type="ECO:0000256" key="4">
    <source>
        <dbReference type="ARBA" id="ARBA00023239"/>
    </source>
</evidence>
<feature type="binding site" evidence="6">
    <location>
        <position position="212"/>
    </location>
    <ligand>
        <name>Zn(2+)</name>
        <dbReference type="ChEBI" id="CHEBI:29105"/>
    </ligand>
</feature>
<evidence type="ECO:0000259" key="7">
    <source>
        <dbReference type="SMART" id="SM01007"/>
    </source>
</evidence>
<feature type="active site" evidence="6">
    <location>
        <position position="117"/>
    </location>
</feature>
<evidence type="ECO:0000256" key="1">
    <source>
        <dbReference type="ARBA" id="ARBA00022490"/>
    </source>
</evidence>
<keyword evidence="4 6" id="KW-0456">Lyase</keyword>
<keyword evidence="5 6" id="KW-0684">Rhamnose metabolism</keyword>
<dbReference type="InterPro" id="IPR001303">
    <property type="entry name" value="Aldolase_II/adducin_N"/>
</dbReference>
<dbReference type="InterPro" id="IPR050197">
    <property type="entry name" value="Aldolase_class_II_sugar_metab"/>
</dbReference>
<keyword evidence="1 6" id="KW-0963">Cytoplasm</keyword>
<evidence type="ECO:0000256" key="3">
    <source>
        <dbReference type="ARBA" id="ARBA00022833"/>
    </source>
</evidence>
<protein>
    <recommendedName>
        <fullName evidence="6">Rhamnulose-1-phosphate aldolase</fullName>
        <ecNumber evidence="6">4.1.2.19</ecNumber>
    </recommendedName>
</protein>
<evidence type="ECO:0000256" key="2">
    <source>
        <dbReference type="ARBA" id="ARBA00022723"/>
    </source>
</evidence>
<dbReference type="EC" id="4.1.2.19" evidence="6"/>
<dbReference type="EMBL" id="NMTW01000046">
    <property type="protein sequence ID" value="PDX74748.1"/>
    <property type="molecule type" value="Genomic_DNA"/>
</dbReference>
<proteinExistence type="inferred from homology"/>
<dbReference type="GO" id="GO:0008994">
    <property type="term" value="F:rhamnulose-1-phosphate aldolase activity"/>
    <property type="evidence" value="ECO:0007669"/>
    <property type="project" value="UniProtKB-UniRule"/>
</dbReference>
<comment type="cofactor">
    <cofactor evidence="6">
        <name>Zn(2+)</name>
        <dbReference type="ChEBI" id="CHEBI:29105"/>
    </cofactor>
    <text evidence="6">Binds 1 zinc ion per subunit.</text>
</comment>
<keyword evidence="3 6" id="KW-0862">Zinc</keyword>
<feature type="binding site" evidence="6">
    <location>
        <position position="141"/>
    </location>
    <ligand>
        <name>Zn(2+)</name>
        <dbReference type="ChEBI" id="CHEBI:29105"/>
    </ligand>
</feature>
<dbReference type="SUPFAM" id="SSF53639">
    <property type="entry name" value="AraD/HMP-PK domain-like"/>
    <property type="match status" value="1"/>
</dbReference>
<organism evidence="8 9">
    <name type="scientific">Faecalibacterium prausnitzii</name>
    <dbReference type="NCBI Taxonomy" id="853"/>
    <lineage>
        <taxon>Bacteria</taxon>
        <taxon>Bacillati</taxon>
        <taxon>Bacillota</taxon>
        <taxon>Clostridia</taxon>
        <taxon>Eubacteriales</taxon>
        <taxon>Oscillospiraceae</taxon>
        <taxon>Faecalibacterium</taxon>
    </lineage>
</organism>
<dbReference type="GO" id="GO:0046872">
    <property type="term" value="F:metal ion binding"/>
    <property type="evidence" value="ECO:0007669"/>
    <property type="project" value="UniProtKB-KW"/>
</dbReference>
<feature type="domain" description="Class II aldolase/adducin N-terminal" evidence="7">
    <location>
        <begin position="10"/>
        <end position="239"/>
    </location>
</feature>
<dbReference type="InterPro" id="IPR013447">
    <property type="entry name" value="Rhamnulose-1-P_Aldolase"/>
</dbReference>
<comment type="catalytic activity">
    <reaction evidence="6">
        <text>L-rhamnulose 1-phosphate = (S)-lactaldehyde + dihydroxyacetone phosphate</text>
        <dbReference type="Rhea" id="RHEA:19689"/>
        <dbReference type="ChEBI" id="CHEBI:18041"/>
        <dbReference type="ChEBI" id="CHEBI:57642"/>
        <dbReference type="ChEBI" id="CHEBI:58313"/>
        <dbReference type="EC" id="4.1.2.19"/>
    </reaction>
</comment>
<evidence type="ECO:0000313" key="9">
    <source>
        <dbReference type="Proteomes" id="UP000220157"/>
    </source>
</evidence>
<dbReference type="Pfam" id="PF00596">
    <property type="entry name" value="Aldolase_II"/>
    <property type="match status" value="1"/>
</dbReference>
<dbReference type="PANTHER" id="PTHR22789:SF16">
    <property type="entry name" value="RHAMNULOSE-1-PHOSPHATE ALDOLASE"/>
    <property type="match status" value="1"/>
</dbReference>
<comment type="function">
    <text evidence="6">Catalyzes the reversible cleavage of L-rhamnulose-1-phosphate to dihydroxyacetone phosphate (DHAP) and L-lactaldehyde.</text>
</comment>
<dbReference type="GO" id="GO:0019323">
    <property type="term" value="P:pentose catabolic process"/>
    <property type="evidence" value="ECO:0007669"/>
    <property type="project" value="TreeGrafter"/>
</dbReference>
<dbReference type="InterPro" id="IPR036409">
    <property type="entry name" value="Aldolase_II/adducin_N_sf"/>
</dbReference>
<dbReference type="HAMAP" id="MF_00770">
    <property type="entry name" value="RhaD"/>
    <property type="match status" value="1"/>
</dbReference>
<evidence type="ECO:0000256" key="5">
    <source>
        <dbReference type="ARBA" id="ARBA00023308"/>
    </source>
</evidence>
<evidence type="ECO:0000256" key="6">
    <source>
        <dbReference type="HAMAP-Rule" id="MF_00770"/>
    </source>
</evidence>
<feature type="binding site" evidence="6">
    <location>
        <position position="143"/>
    </location>
    <ligand>
        <name>Zn(2+)</name>
        <dbReference type="ChEBI" id="CHEBI:29105"/>
    </ligand>
</feature>
<evidence type="ECO:0000313" key="8">
    <source>
        <dbReference type="EMBL" id="PDX74748.1"/>
    </source>
</evidence>
<dbReference type="SMART" id="SM01007">
    <property type="entry name" value="Aldolase_II"/>
    <property type="match status" value="1"/>
</dbReference>
<accession>A0A2A7A6Z2</accession>
<dbReference type="UniPathway" id="UPA00541">
    <property type="reaction ID" value="UER00603"/>
</dbReference>
<name>A0A2A7A6Z2_9FIRM</name>
<comment type="similarity">
    <text evidence="6">Belongs to the aldolase class II family. RhaD subfamily.</text>
</comment>
<comment type="caution">
    <text evidence="8">The sequence shown here is derived from an EMBL/GenBank/DDBJ whole genome shotgun (WGS) entry which is preliminary data.</text>
</comment>
<dbReference type="RefSeq" id="WP_097785979.1">
    <property type="nucleotide sequence ID" value="NZ_NMTW01000046.1"/>
</dbReference>
<gene>
    <name evidence="6" type="primary">rhaD</name>
    <name evidence="8" type="ORF">CGS56_12430</name>
</gene>
<sequence length="275" mass="30623">MGILDIEIVKGFMRMCNDGWLQGWHERNGGNLTYRMKEEEVAQCRPFFDPQPREWVNMGVQADNLAGEYFITTGSGKFFRNVEPDPVHSIGIVEINDKGDSWRIVWGLEGGAKPTSEFPSHFMNHSVRKAATNGANRVIYHCHATNVIALTYILPLTDRDFTRALWQSATECPVVFPEGVGVCPWMVPGGADIAMATSELMKTYQAAIWAQHGLFASGSDFDITFGLAHTIEKSAEIYVKVLSMGGGIIRQTITDDDLRAIARDFGVTLNEKFLN</sequence>